<dbReference type="RefSeq" id="WP_091335401.1">
    <property type="nucleotide sequence ID" value="NZ_FNOW01000065.1"/>
</dbReference>
<organism evidence="1 2">
    <name type="scientific">Allochromatium warmingii</name>
    <name type="common">Chromatium warmingii</name>
    <dbReference type="NCBI Taxonomy" id="61595"/>
    <lineage>
        <taxon>Bacteria</taxon>
        <taxon>Pseudomonadati</taxon>
        <taxon>Pseudomonadota</taxon>
        <taxon>Gammaproteobacteria</taxon>
        <taxon>Chromatiales</taxon>
        <taxon>Chromatiaceae</taxon>
        <taxon>Allochromatium</taxon>
    </lineage>
</organism>
<dbReference type="AlphaFoldDB" id="A0A1H3JUM8"/>
<dbReference type="Proteomes" id="UP000198672">
    <property type="component" value="Unassembled WGS sequence"/>
</dbReference>
<protein>
    <submittedName>
        <fullName evidence="1">Uncharacterized protein</fullName>
    </submittedName>
</protein>
<name>A0A1H3JUM8_ALLWA</name>
<keyword evidence="2" id="KW-1185">Reference proteome</keyword>
<evidence type="ECO:0000313" key="2">
    <source>
        <dbReference type="Proteomes" id="UP000198672"/>
    </source>
</evidence>
<evidence type="ECO:0000313" key="1">
    <source>
        <dbReference type="EMBL" id="SDY43048.1"/>
    </source>
</evidence>
<accession>A0A1H3JUM8</accession>
<reference evidence="2" key="1">
    <citation type="submission" date="2016-10" db="EMBL/GenBank/DDBJ databases">
        <authorList>
            <person name="Varghese N."/>
            <person name="Submissions S."/>
        </authorList>
    </citation>
    <scope>NUCLEOTIDE SEQUENCE [LARGE SCALE GENOMIC DNA]</scope>
    <source>
        <strain evidence="2">DSM 173</strain>
    </source>
</reference>
<proteinExistence type="predicted"/>
<dbReference type="STRING" id="61595.SAMN05421644_16510"/>
<sequence>MKTRPNADFALEAIRACLSAADDLLCFGASDAETDKGIWLVTAAAILTDLAIEQRQAKSQAKQGGAE</sequence>
<gene>
    <name evidence="1" type="ORF">SAMN05421644_16510</name>
</gene>
<dbReference type="EMBL" id="FNOW01000065">
    <property type="protein sequence ID" value="SDY43048.1"/>
    <property type="molecule type" value="Genomic_DNA"/>
</dbReference>